<dbReference type="AlphaFoldDB" id="A0A127Q879"/>
<dbReference type="Proteomes" id="UP000074561">
    <property type="component" value="Chromosome"/>
</dbReference>
<evidence type="ECO:0000313" key="2">
    <source>
        <dbReference type="EMBL" id="AMP06248.1"/>
    </source>
</evidence>
<protein>
    <submittedName>
        <fullName evidence="2">Uncharacterized protein</fullName>
    </submittedName>
</protein>
<organism evidence="2 3">
    <name type="scientific">Collimonas pratensis</name>
    <dbReference type="NCBI Taxonomy" id="279113"/>
    <lineage>
        <taxon>Bacteria</taxon>
        <taxon>Pseudomonadati</taxon>
        <taxon>Pseudomonadota</taxon>
        <taxon>Betaproteobacteria</taxon>
        <taxon>Burkholderiales</taxon>
        <taxon>Oxalobacteraceae</taxon>
        <taxon>Collimonas</taxon>
    </lineage>
</organism>
<dbReference type="EMBL" id="CP013234">
    <property type="protein sequence ID" value="AMP06248.1"/>
    <property type="molecule type" value="Genomic_DNA"/>
</dbReference>
<proteinExistence type="predicted"/>
<evidence type="ECO:0000256" key="1">
    <source>
        <dbReference type="SAM" id="MobiDB-lite"/>
    </source>
</evidence>
<feature type="compositionally biased region" description="Basic residues" evidence="1">
    <location>
        <begin position="1"/>
        <end position="18"/>
    </location>
</feature>
<feature type="region of interest" description="Disordered" evidence="1">
    <location>
        <begin position="1"/>
        <end position="28"/>
    </location>
</feature>
<dbReference type="STRING" id="279113.CPter91_3927"/>
<dbReference type="KEGG" id="cpra:CPter91_3927"/>
<sequence>MHGANRRRQSPIAKIRKSNKNESNHDRLAAENACKTRLSFLFIR</sequence>
<name>A0A127Q879_9BURK</name>
<accession>A0A127Q879</accession>
<dbReference type="PATRIC" id="fig|279113.9.peg.3896"/>
<reference evidence="2 3" key="1">
    <citation type="submission" date="2015-11" db="EMBL/GenBank/DDBJ databases">
        <title>Exploring the genomic traits of fungus-feeding bacterial genus Collimonas.</title>
        <authorList>
            <person name="Song C."/>
            <person name="Schmidt R."/>
            <person name="de Jager V."/>
            <person name="Krzyzanowska D."/>
            <person name="Jongedijk E."/>
            <person name="Cankar K."/>
            <person name="Beekwilder J."/>
            <person name="van Veen A."/>
            <person name="de Boer W."/>
            <person name="van Veen J.A."/>
            <person name="Garbeva P."/>
        </authorList>
    </citation>
    <scope>NUCLEOTIDE SEQUENCE [LARGE SCALE GENOMIC DNA]</scope>
    <source>
        <strain evidence="2 3">Ter91</strain>
    </source>
</reference>
<gene>
    <name evidence="2" type="ORF">CPter91_3927</name>
</gene>
<evidence type="ECO:0000313" key="3">
    <source>
        <dbReference type="Proteomes" id="UP000074561"/>
    </source>
</evidence>
<feature type="compositionally biased region" description="Basic and acidic residues" evidence="1">
    <location>
        <begin position="19"/>
        <end position="28"/>
    </location>
</feature>